<protein>
    <submittedName>
        <fullName evidence="3">Polysaccharide biosynthesis chain length regulator SypO</fullName>
    </submittedName>
</protein>
<organism evidence="3 4">
    <name type="scientific">Vibrio maritimus</name>
    <dbReference type="NCBI Taxonomy" id="990268"/>
    <lineage>
        <taxon>Bacteria</taxon>
        <taxon>Pseudomonadati</taxon>
        <taxon>Pseudomonadota</taxon>
        <taxon>Gammaproteobacteria</taxon>
        <taxon>Vibrionales</taxon>
        <taxon>Vibrionaceae</taxon>
        <taxon>Vibrio</taxon>
    </lineage>
</organism>
<dbReference type="PANTHER" id="PTHR32309">
    <property type="entry name" value="TYROSINE-PROTEIN KINASE"/>
    <property type="match status" value="1"/>
</dbReference>
<gene>
    <name evidence="3" type="ORF">JCM19235_4533</name>
</gene>
<dbReference type="STRING" id="990268.JCM19235_4533"/>
<keyword evidence="4" id="KW-1185">Reference proteome</keyword>
<accession>A0A090S0K3</accession>
<feature type="coiled-coil region" evidence="1">
    <location>
        <begin position="174"/>
        <end position="293"/>
    </location>
</feature>
<evidence type="ECO:0000313" key="4">
    <source>
        <dbReference type="Proteomes" id="UP000029228"/>
    </source>
</evidence>
<reference evidence="3 4" key="1">
    <citation type="submission" date="2014-09" db="EMBL/GenBank/DDBJ databases">
        <title>Vibrio maritimus JCM 19235. (C45) whole genome shotgun sequence.</title>
        <authorList>
            <person name="Sawabe T."/>
            <person name="Meirelles P."/>
            <person name="Nakanishi M."/>
            <person name="Sayaka M."/>
            <person name="Hattori M."/>
            <person name="Ohkuma M."/>
        </authorList>
    </citation>
    <scope>NUCLEOTIDE SEQUENCE [LARGE SCALE GENOMIC DNA]</scope>
    <source>
        <strain evidence="4">JCM19235</strain>
    </source>
</reference>
<evidence type="ECO:0000313" key="3">
    <source>
        <dbReference type="EMBL" id="GAL20333.1"/>
    </source>
</evidence>
<dbReference type="Proteomes" id="UP000029228">
    <property type="component" value="Unassembled WGS sequence"/>
</dbReference>
<dbReference type="PANTHER" id="PTHR32309:SF31">
    <property type="entry name" value="CAPSULAR EXOPOLYSACCHARIDE FAMILY"/>
    <property type="match status" value="1"/>
</dbReference>
<feature type="transmembrane region" description="Helical" evidence="2">
    <location>
        <begin position="20"/>
        <end position="40"/>
    </location>
</feature>
<proteinExistence type="predicted"/>
<keyword evidence="1" id="KW-0175">Coiled coil</keyword>
<name>A0A090S0K3_9VIBR</name>
<dbReference type="EMBL" id="BBMR01000005">
    <property type="protein sequence ID" value="GAL20333.1"/>
    <property type="molecule type" value="Genomic_DNA"/>
</dbReference>
<sequence length="499" mass="56336">MSELKIRLLVMLTAAWRRRYAIVIPILVMPIIAYAVGAMTPPKYKSHTSMLIQETAKMNPFLEDIAVSTMLKERLSALKTLLNSRHVLLSVASDLNLINDSMSPYEQDQVIARISSNLTVSQLGKDFIKIEHSASSPDGMKALLESVSVHFIEELLAPERSSIRDSSEFLTIHIEKRKQALEQAEQALAEYYNAHSAATPEMQSENLSRLAKLKQKLAEKQAELAGIEKSLGTLDQQLSKTNPIVGRLEEQIIEIRSELTLLKAKYTTSHSAVQAKLRELQRLEQERSVLLSSEQTGLDSDQLWDIASAAGTGSSSREFQPLLITQLQNLQIVRGRYESLKQETSSLESMIAELTANAKNYGSNAKQLLRLQRDVTLKRELYDELVERYEMAELTGSLGIFEQNKRVKVIDLPTLPAVQPICHLLFLRYWGSLQESRLGLAPRYFSSYLIRPFVVANSSKTPNYRLSQLFPKSVSRFAILHVISRNGMQPFLTLCFKEQ</sequence>
<evidence type="ECO:0000256" key="1">
    <source>
        <dbReference type="SAM" id="Coils"/>
    </source>
</evidence>
<keyword evidence="2" id="KW-0812">Transmembrane</keyword>
<keyword evidence="2" id="KW-0472">Membrane</keyword>
<evidence type="ECO:0000256" key="2">
    <source>
        <dbReference type="SAM" id="Phobius"/>
    </source>
</evidence>
<dbReference type="InterPro" id="IPR050445">
    <property type="entry name" value="Bact_polysacc_biosynth/exp"/>
</dbReference>
<keyword evidence="2" id="KW-1133">Transmembrane helix</keyword>
<comment type="caution">
    <text evidence="3">The sequence shown here is derived from an EMBL/GenBank/DDBJ whole genome shotgun (WGS) entry which is preliminary data.</text>
</comment>
<dbReference type="AlphaFoldDB" id="A0A090S0K3"/>
<feature type="coiled-coil region" evidence="1">
    <location>
        <begin position="337"/>
        <end position="371"/>
    </location>
</feature>